<protein>
    <recommendedName>
        <fullName evidence="2">DUF1279 domain-containing protein</fullName>
    </recommendedName>
</protein>
<dbReference type="Proteomes" id="UP001160483">
    <property type="component" value="Unassembled WGS sequence"/>
</dbReference>
<evidence type="ECO:0000259" key="2">
    <source>
        <dbReference type="Pfam" id="PF06916"/>
    </source>
</evidence>
<comment type="caution">
    <text evidence="3">The sequence shown here is derived from an EMBL/GenBank/DDBJ whole genome shotgun (WGS) entry which is preliminary data.</text>
</comment>
<feature type="compositionally biased region" description="Basic and acidic residues" evidence="1">
    <location>
        <begin position="12"/>
        <end position="22"/>
    </location>
</feature>
<sequence length="138" mass="15324">MALYAFFSSSRKFQEPRKEKVPLTENEPTSPIKIDDDVEKEIKKPVEKVQLLSWRQRAKTFAIVYGRVAILDSIGVSASAATNSAGSVLIAYTLYKVLTPVRWALTFAVTPVILRALRRRGYMLATTVSPSSPSPPPQ</sequence>
<dbReference type="InterPro" id="IPR045866">
    <property type="entry name" value="FAM210A/B-like"/>
</dbReference>
<gene>
    <name evidence="3" type="ORF">PBS003_LOCUS3226</name>
</gene>
<dbReference type="PANTHER" id="PTHR21377">
    <property type="entry name" value="PROTEIN FAM210B, MITOCHONDRIAL"/>
    <property type="match status" value="1"/>
</dbReference>
<dbReference type="PANTHER" id="PTHR21377:SF18">
    <property type="entry name" value="DUF1279 DOMAIN-CONTAINING PROTEIN"/>
    <property type="match status" value="1"/>
</dbReference>
<feature type="domain" description="DUF1279" evidence="2">
    <location>
        <begin position="81"/>
        <end position="112"/>
    </location>
</feature>
<name>A0AAU9KVK6_9STRA</name>
<dbReference type="InterPro" id="IPR009688">
    <property type="entry name" value="FAM210A/B-like_dom"/>
</dbReference>
<evidence type="ECO:0000313" key="3">
    <source>
        <dbReference type="EMBL" id="CAH0476444.1"/>
    </source>
</evidence>
<evidence type="ECO:0000256" key="1">
    <source>
        <dbReference type="SAM" id="MobiDB-lite"/>
    </source>
</evidence>
<dbReference type="AlphaFoldDB" id="A0AAU9KVK6"/>
<dbReference type="GO" id="GO:0005739">
    <property type="term" value="C:mitochondrion"/>
    <property type="evidence" value="ECO:0007669"/>
    <property type="project" value="TreeGrafter"/>
</dbReference>
<reference evidence="3" key="1">
    <citation type="submission" date="2021-11" db="EMBL/GenBank/DDBJ databases">
        <authorList>
            <person name="Islam A."/>
            <person name="Islam S."/>
            <person name="Flora M.S."/>
            <person name="Rahman M."/>
            <person name="Ziaur R.M."/>
            <person name="Epstein J.H."/>
            <person name="Hassan M."/>
            <person name="Klassen M."/>
            <person name="Woodard K."/>
            <person name="Webb A."/>
            <person name="Webby R.J."/>
            <person name="El Zowalaty M.E."/>
        </authorList>
    </citation>
    <scope>NUCLEOTIDE SEQUENCE</scope>
    <source>
        <strain evidence="3">Pbs3</strain>
    </source>
</reference>
<evidence type="ECO:0000313" key="4">
    <source>
        <dbReference type="Proteomes" id="UP001160483"/>
    </source>
</evidence>
<feature type="region of interest" description="Disordered" evidence="1">
    <location>
        <begin position="7"/>
        <end position="32"/>
    </location>
</feature>
<proteinExistence type="predicted"/>
<organism evidence="3 4">
    <name type="scientific">Peronospora belbahrii</name>
    <dbReference type="NCBI Taxonomy" id="622444"/>
    <lineage>
        <taxon>Eukaryota</taxon>
        <taxon>Sar</taxon>
        <taxon>Stramenopiles</taxon>
        <taxon>Oomycota</taxon>
        <taxon>Peronosporomycetes</taxon>
        <taxon>Peronosporales</taxon>
        <taxon>Peronosporaceae</taxon>
        <taxon>Peronospora</taxon>
    </lineage>
</organism>
<dbReference type="Pfam" id="PF06916">
    <property type="entry name" value="FAM210A-B_dom"/>
    <property type="match status" value="1"/>
</dbReference>
<dbReference type="EMBL" id="CAKKTJ010000155">
    <property type="protein sequence ID" value="CAH0476444.1"/>
    <property type="molecule type" value="Genomic_DNA"/>
</dbReference>
<accession>A0AAU9KVK6</accession>